<name>A0A6P1TIL4_9FIRM</name>
<dbReference type="RefSeq" id="WP_161837802.1">
    <property type="nucleotide sequence ID" value="NZ_CP048000.1"/>
</dbReference>
<protein>
    <submittedName>
        <fullName evidence="6">Iron-sulfur cluster repair di-iron protein</fullName>
    </submittedName>
</protein>
<accession>A0A6P1TIL4</accession>
<evidence type="ECO:0000256" key="1">
    <source>
        <dbReference type="ARBA" id="ARBA00004496"/>
    </source>
</evidence>
<evidence type="ECO:0000313" key="6">
    <source>
        <dbReference type="EMBL" id="QHQ60974.1"/>
    </source>
</evidence>
<dbReference type="GO" id="GO:0046872">
    <property type="term" value="F:metal ion binding"/>
    <property type="evidence" value="ECO:0007669"/>
    <property type="project" value="UniProtKB-KW"/>
</dbReference>
<feature type="domain" description="Hemerythrin-like" evidence="5">
    <location>
        <begin position="88"/>
        <end position="225"/>
    </location>
</feature>
<dbReference type="EMBL" id="CP048000">
    <property type="protein sequence ID" value="QHQ60974.1"/>
    <property type="molecule type" value="Genomic_DNA"/>
</dbReference>
<keyword evidence="2" id="KW-0963">Cytoplasm</keyword>
<dbReference type="PANTHER" id="PTHR36438:SF1">
    <property type="entry name" value="IRON-SULFUR CLUSTER REPAIR PROTEIN YTFE"/>
    <property type="match status" value="1"/>
</dbReference>
<dbReference type="KEGG" id="anr:Ana3638_09470"/>
<keyword evidence="3" id="KW-0479">Metal-binding</keyword>
<dbReference type="NCBIfam" id="TIGR03652">
    <property type="entry name" value="FeS_repair_RIC"/>
    <property type="match status" value="1"/>
</dbReference>
<dbReference type="InterPro" id="IPR019903">
    <property type="entry name" value="RIC_family"/>
</dbReference>
<reference evidence="6 7" key="1">
    <citation type="submission" date="2020-01" db="EMBL/GenBank/DDBJ databases">
        <title>Genome analysis of Anaerocolumna sp. CBA3638.</title>
        <authorList>
            <person name="Kim J."/>
            <person name="Roh S.W."/>
        </authorList>
    </citation>
    <scope>NUCLEOTIDE SEQUENCE [LARGE SCALE GENOMIC DNA]</scope>
    <source>
        <strain evidence="6 7">CBA3638</strain>
    </source>
</reference>
<dbReference type="Pfam" id="PF04405">
    <property type="entry name" value="ScdA_N"/>
    <property type="match status" value="1"/>
</dbReference>
<keyword evidence="4" id="KW-0408">Iron</keyword>
<sequence length="229" mass="26406">MNYMDKNISIGDVVAAIPGATKVLDEFGIDYCCGGHRPLLEVIKNQGIDETKVYEKIGQVLADRQKDYSSQGNNFNEMSPAVLSTYIEDTHHSYLRKALPEVSDLLNTIVRVHGKNHRELYEVYKLFGKLKTDLEQHLLKEETLLFPALDQALENEKEVLSLTEEIVTEHEAAGEILRELRNVSMDYHLPEDACKTYRKAYSLLIELEQDLHQHIHLENNILLKQYVRR</sequence>
<dbReference type="Proteomes" id="UP000464314">
    <property type="component" value="Chromosome"/>
</dbReference>
<dbReference type="PANTHER" id="PTHR36438">
    <property type="entry name" value="IRON-SULFUR CLUSTER REPAIR PROTEIN YTFE"/>
    <property type="match status" value="1"/>
</dbReference>
<dbReference type="AlphaFoldDB" id="A0A6P1TIL4"/>
<evidence type="ECO:0000256" key="4">
    <source>
        <dbReference type="ARBA" id="ARBA00023004"/>
    </source>
</evidence>
<evidence type="ECO:0000256" key="3">
    <source>
        <dbReference type="ARBA" id="ARBA00022723"/>
    </source>
</evidence>
<proteinExistence type="predicted"/>
<evidence type="ECO:0000313" key="7">
    <source>
        <dbReference type="Proteomes" id="UP000464314"/>
    </source>
</evidence>
<comment type="subcellular location">
    <subcellularLocation>
        <location evidence="1">Cytoplasm</location>
    </subcellularLocation>
</comment>
<evidence type="ECO:0000259" key="5">
    <source>
        <dbReference type="Pfam" id="PF01814"/>
    </source>
</evidence>
<organism evidence="6 7">
    <name type="scientific">Anaerocolumna sedimenticola</name>
    <dbReference type="NCBI Taxonomy" id="2696063"/>
    <lineage>
        <taxon>Bacteria</taxon>
        <taxon>Bacillati</taxon>
        <taxon>Bacillota</taxon>
        <taxon>Clostridia</taxon>
        <taxon>Lachnospirales</taxon>
        <taxon>Lachnospiraceae</taxon>
        <taxon>Anaerocolumna</taxon>
    </lineage>
</organism>
<dbReference type="Pfam" id="PF01814">
    <property type="entry name" value="Hemerythrin"/>
    <property type="match status" value="1"/>
</dbReference>
<dbReference type="GO" id="GO:0005737">
    <property type="term" value="C:cytoplasm"/>
    <property type="evidence" value="ECO:0007669"/>
    <property type="project" value="UniProtKB-SubCell"/>
</dbReference>
<gene>
    <name evidence="6" type="primary">ric</name>
    <name evidence="6" type="ORF">Ana3638_09470</name>
</gene>
<evidence type="ECO:0000256" key="2">
    <source>
        <dbReference type="ARBA" id="ARBA00022490"/>
    </source>
</evidence>
<dbReference type="InterPro" id="IPR012312">
    <property type="entry name" value="Hemerythrin-like"/>
</dbReference>
<dbReference type="Gene3D" id="1.20.120.520">
    <property type="entry name" value="nmb1532 protein domain like"/>
    <property type="match status" value="1"/>
</dbReference>
<keyword evidence="7" id="KW-1185">Reference proteome</keyword>